<dbReference type="EMBL" id="JACCCF010000001">
    <property type="protein sequence ID" value="NYE42145.1"/>
    <property type="molecule type" value="Genomic_DNA"/>
</dbReference>
<protein>
    <submittedName>
        <fullName evidence="2">Lipoprotein</fullName>
    </submittedName>
</protein>
<dbReference type="PROSITE" id="PS51257">
    <property type="entry name" value="PROKAR_LIPOPROTEIN"/>
    <property type="match status" value="1"/>
</dbReference>
<keyword evidence="4" id="KW-1185">Reference proteome</keyword>
<dbReference type="Proteomes" id="UP000498980">
    <property type="component" value="Unassembled WGS sequence"/>
</dbReference>
<reference evidence="3 5" key="2">
    <citation type="submission" date="2020-07" db="EMBL/GenBank/DDBJ databases">
        <title>Sequencing the genomes of 1000 actinobacteria strains.</title>
        <authorList>
            <person name="Klenk H.-P."/>
        </authorList>
    </citation>
    <scope>NUCLEOTIDE SEQUENCE [LARGE SCALE GENOMIC DNA]</scope>
    <source>
        <strain evidence="3 5">DSM 41455</strain>
    </source>
</reference>
<dbReference type="EMBL" id="BLWC01000001">
    <property type="protein sequence ID" value="GFM98526.1"/>
    <property type="molecule type" value="Genomic_DNA"/>
</dbReference>
<proteinExistence type="predicted"/>
<organism evidence="2 4">
    <name type="scientific">Streptomyces fulvorobeus</name>
    <dbReference type="NCBI Taxonomy" id="284028"/>
    <lineage>
        <taxon>Bacteria</taxon>
        <taxon>Bacillati</taxon>
        <taxon>Actinomycetota</taxon>
        <taxon>Actinomycetes</taxon>
        <taxon>Kitasatosporales</taxon>
        <taxon>Streptomycetaceae</taxon>
        <taxon>Streptomyces</taxon>
    </lineage>
</organism>
<keyword evidence="1" id="KW-0732">Signal</keyword>
<accession>A0A7J0C9X0</accession>
<reference evidence="2 4" key="1">
    <citation type="submission" date="2020-05" db="EMBL/GenBank/DDBJ databases">
        <title>Whole genome shotgun sequence of Streptomyces fulvorobeus NBRC 15897.</title>
        <authorList>
            <person name="Komaki H."/>
            <person name="Tamura T."/>
        </authorList>
    </citation>
    <scope>NUCLEOTIDE SEQUENCE [LARGE SCALE GENOMIC DNA]</scope>
    <source>
        <strain evidence="2 4">NBRC 15897</strain>
    </source>
</reference>
<gene>
    <name evidence="3" type="ORF">HEB29_003156</name>
    <name evidence="2" type="ORF">Sfulv_33370</name>
</gene>
<evidence type="ECO:0000313" key="4">
    <source>
        <dbReference type="Proteomes" id="UP000498980"/>
    </source>
</evidence>
<feature type="chain" id="PRO_5038314371" evidence="1">
    <location>
        <begin position="25"/>
        <end position="260"/>
    </location>
</feature>
<name>A0A7J0C9X0_9ACTN</name>
<dbReference type="AlphaFoldDB" id="A0A7J0C9X0"/>
<sequence>MRATAVRRTALAASVAALTLLATACGGSEPGGSDDAMGGAEAGGARKPAVKALTAAELEKASLAQGDVKAHKITKAGPEDAVAAADVTSDKEECAPLARAFYGAEEGKPVAGTKRQVISEPEVDAGDVTEGNAEDVLTSAFDLTSTLLSLSSYDSETAEGNIATLRKAAADCAGGFTITMGGDTQKVTGITEEKVSGGEEALAWRLSAEQDGESAPLTLVALRQGGTVATFTSFNLAAAGGKGTLELPSAVVAAQAAKLA</sequence>
<evidence type="ECO:0000256" key="1">
    <source>
        <dbReference type="SAM" id="SignalP"/>
    </source>
</evidence>
<dbReference type="RefSeq" id="WP_173314481.1">
    <property type="nucleotide sequence ID" value="NZ_BAAAUE010000012.1"/>
</dbReference>
<dbReference type="Proteomes" id="UP000530403">
    <property type="component" value="Unassembled WGS sequence"/>
</dbReference>
<comment type="caution">
    <text evidence="2">The sequence shown here is derived from an EMBL/GenBank/DDBJ whole genome shotgun (WGS) entry which is preliminary data.</text>
</comment>
<feature type="signal peptide" evidence="1">
    <location>
        <begin position="1"/>
        <end position="24"/>
    </location>
</feature>
<keyword evidence="2" id="KW-0449">Lipoprotein</keyword>
<evidence type="ECO:0000313" key="5">
    <source>
        <dbReference type="Proteomes" id="UP000530403"/>
    </source>
</evidence>
<evidence type="ECO:0000313" key="3">
    <source>
        <dbReference type="EMBL" id="NYE42145.1"/>
    </source>
</evidence>
<evidence type="ECO:0000313" key="2">
    <source>
        <dbReference type="EMBL" id="GFM98526.1"/>
    </source>
</evidence>